<organism evidence="1 2">
    <name type="scientific">Pseudomonas synxantha</name>
    <dbReference type="NCBI Taxonomy" id="47883"/>
    <lineage>
        <taxon>Bacteria</taxon>
        <taxon>Pseudomonadati</taxon>
        <taxon>Pseudomonadota</taxon>
        <taxon>Gammaproteobacteria</taxon>
        <taxon>Pseudomonadales</taxon>
        <taxon>Pseudomonadaceae</taxon>
        <taxon>Pseudomonas</taxon>
    </lineage>
</organism>
<keyword evidence="2" id="KW-1185">Reference proteome</keyword>
<evidence type="ECO:0000313" key="2">
    <source>
        <dbReference type="Proteomes" id="UP001259420"/>
    </source>
</evidence>
<sequence length="61" mass="6730">MTLPLVGRTDQKMNGIGFFRSEYAAGNTGSALHLTPEAEVKPHIAPGANEVFYYLKMDMIE</sequence>
<accession>A0ACC6JRD8</accession>
<protein>
    <submittedName>
        <fullName evidence="1">Uncharacterized protein</fullName>
    </submittedName>
</protein>
<dbReference type="Proteomes" id="UP001259420">
    <property type="component" value="Unassembled WGS sequence"/>
</dbReference>
<reference evidence="1" key="1">
    <citation type="submission" date="2023-07" db="EMBL/GenBank/DDBJ databases">
        <title>Sorghum-associated microbial communities from plants grown in Nebraska, USA.</title>
        <authorList>
            <person name="Schachtman D."/>
        </authorList>
    </citation>
    <scope>NUCLEOTIDE SEQUENCE</scope>
    <source>
        <strain evidence="1">BE46</strain>
    </source>
</reference>
<proteinExistence type="predicted"/>
<name>A0ACC6JRD8_9PSED</name>
<evidence type="ECO:0000313" key="1">
    <source>
        <dbReference type="EMBL" id="MDR6608865.1"/>
    </source>
</evidence>
<comment type="caution">
    <text evidence="1">The sequence shown here is derived from an EMBL/GenBank/DDBJ whole genome shotgun (WGS) entry which is preliminary data.</text>
</comment>
<dbReference type="EMBL" id="JAVDSD010000008">
    <property type="protein sequence ID" value="MDR6608865.1"/>
    <property type="molecule type" value="Genomic_DNA"/>
</dbReference>
<gene>
    <name evidence="1" type="ORF">J2X87_003952</name>
</gene>